<dbReference type="Pfam" id="PF16152">
    <property type="entry name" value="DUF4860"/>
    <property type="match status" value="1"/>
</dbReference>
<keyword evidence="1" id="KW-0472">Membrane</keyword>
<accession>A0A4Q1RKY5</accession>
<evidence type="ECO:0000313" key="2">
    <source>
        <dbReference type="EMBL" id="RXS76443.1"/>
    </source>
</evidence>
<dbReference type="InterPro" id="IPR032340">
    <property type="entry name" value="DUF4860"/>
</dbReference>
<keyword evidence="1" id="KW-0812">Transmembrane</keyword>
<dbReference type="EMBL" id="SDKC01000001">
    <property type="protein sequence ID" value="RXS76443.1"/>
    <property type="molecule type" value="Genomic_DNA"/>
</dbReference>
<protein>
    <submittedName>
        <fullName evidence="2">DUF4860 domain-containing protein</fullName>
    </submittedName>
</protein>
<keyword evidence="3" id="KW-1185">Reference proteome</keyword>
<dbReference type="OrthoDB" id="1863061at2"/>
<dbReference type="Proteomes" id="UP000290106">
    <property type="component" value="Unassembled WGS sequence"/>
</dbReference>
<sequence>MKSFSQKRHAIDFLFPVTVFFVFTISALTVILLAAQIYQSTTDDSQRNYTSGTALSYLTEKLRQNDREDGIFLDELDGTQAVVLLQETDDASYLTYLYAWDGQLRELYVKEGTTLSPSAGKSILPVKEFSVEESADQVITFHCTDTSGDTASAVYAIRSSSR</sequence>
<organism evidence="2 3">
    <name type="scientific">Blautia faecicola</name>
    <dbReference type="NCBI Taxonomy" id="2509240"/>
    <lineage>
        <taxon>Bacteria</taxon>
        <taxon>Bacillati</taxon>
        <taxon>Bacillota</taxon>
        <taxon>Clostridia</taxon>
        <taxon>Lachnospirales</taxon>
        <taxon>Lachnospiraceae</taxon>
        <taxon>Blautia</taxon>
    </lineage>
</organism>
<proteinExistence type="predicted"/>
<name>A0A4Q1RKY5_9FIRM</name>
<feature type="transmembrane region" description="Helical" evidence="1">
    <location>
        <begin position="12"/>
        <end position="38"/>
    </location>
</feature>
<evidence type="ECO:0000313" key="3">
    <source>
        <dbReference type="Proteomes" id="UP000290106"/>
    </source>
</evidence>
<keyword evidence="1" id="KW-1133">Transmembrane helix</keyword>
<dbReference type="RefSeq" id="WP_129259116.1">
    <property type="nucleotide sequence ID" value="NZ_SDKC01000001.1"/>
</dbReference>
<gene>
    <name evidence="2" type="ORF">ETP43_15360</name>
</gene>
<reference evidence="2 3" key="1">
    <citation type="submission" date="2019-01" db="EMBL/GenBank/DDBJ databases">
        <title>Blautia sp. nov. KGMB01111 isolated human feces.</title>
        <authorList>
            <person name="Park J.-E."/>
            <person name="Kim J.-S."/>
            <person name="Park S.-H."/>
        </authorList>
    </citation>
    <scope>NUCLEOTIDE SEQUENCE [LARGE SCALE GENOMIC DNA]</scope>
    <source>
        <strain evidence="2 3">KGMB01111</strain>
    </source>
</reference>
<evidence type="ECO:0000256" key="1">
    <source>
        <dbReference type="SAM" id="Phobius"/>
    </source>
</evidence>
<comment type="caution">
    <text evidence="2">The sequence shown here is derived from an EMBL/GenBank/DDBJ whole genome shotgun (WGS) entry which is preliminary data.</text>
</comment>
<dbReference type="AlphaFoldDB" id="A0A4Q1RKY5"/>